<dbReference type="Proteomes" id="UP001153332">
    <property type="component" value="Unassembled WGS sequence"/>
</dbReference>
<evidence type="ECO:0000313" key="2">
    <source>
        <dbReference type="Proteomes" id="UP001153332"/>
    </source>
</evidence>
<reference evidence="1" key="1">
    <citation type="submission" date="2022-12" db="EMBL/GenBank/DDBJ databases">
        <title>Genome Sequence of Lasiodiplodia mahajangana.</title>
        <authorList>
            <person name="Buettner E."/>
        </authorList>
    </citation>
    <scope>NUCLEOTIDE SEQUENCE</scope>
    <source>
        <strain evidence="1">VT137</strain>
    </source>
</reference>
<protein>
    <submittedName>
        <fullName evidence="1">Uncharacterized protein</fullName>
    </submittedName>
</protein>
<organism evidence="1 2">
    <name type="scientific">Lasiodiplodia mahajangana</name>
    <dbReference type="NCBI Taxonomy" id="1108764"/>
    <lineage>
        <taxon>Eukaryota</taxon>
        <taxon>Fungi</taxon>
        <taxon>Dikarya</taxon>
        <taxon>Ascomycota</taxon>
        <taxon>Pezizomycotina</taxon>
        <taxon>Dothideomycetes</taxon>
        <taxon>Dothideomycetes incertae sedis</taxon>
        <taxon>Botryosphaeriales</taxon>
        <taxon>Botryosphaeriaceae</taxon>
        <taxon>Lasiodiplodia</taxon>
    </lineage>
</organism>
<comment type="caution">
    <text evidence="1">The sequence shown here is derived from an EMBL/GenBank/DDBJ whole genome shotgun (WGS) entry which is preliminary data.</text>
</comment>
<accession>A0ACC2J5G8</accession>
<sequence length="124" mass="13764">MQLPPDLDRIYKEGQELPDKPDLWIHKNRMSGFWAGNREAVETLKEAGIKTLLFSGVKTDMCVMASLLDAWHEGFDVILLKDACGTNSPDSVSEAVAFNCGRIWGFVTNTSDLERGVEQMLSAS</sequence>
<evidence type="ECO:0000313" key="1">
    <source>
        <dbReference type="EMBL" id="KAJ8122428.1"/>
    </source>
</evidence>
<gene>
    <name evidence="1" type="ORF">O1611_g9842</name>
</gene>
<proteinExistence type="predicted"/>
<name>A0ACC2J5G8_9PEZI</name>
<keyword evidence="2" id="KW-1185">Reference proteome</keyword>
<dbReference type="EMBL" id="JAPUUL010003565">
    <property type="protein sequence ID" value="KAJ8122428.1"/>
    <property type="molecule type" value="Genomic_DNA"/>
</dbReference>